<dbReference type="PROSITE" id="PS51077">
    <property type="entry name" value="HTH_ICLR"/>
    <property type="match status" value="1"/>
</dbReference>
<dbReference type="Proteomes" id="UP000596083">
    <property type="component" value="Plasmid plas-002"/>
</dbReference>
<name>A0A7T7HPR5_9HYPH</name>
<keyword evidence="6" id="KW-0614">Plasmid</keyword>
<dbReference type="InterPro" id="IPR036390">
    <property type="entry name" value="WH_DNA-bd_sf"/>
</dbReference>
<evidence type="ECO:0000259" key="5">
    <source>
        <dbReference type="PROSITE" id="PS51078"/>
    </source>
</evidence>
<dbReference type="SMART" id="SM00346">
    <property type="entry name" value="HTH_ICLR"/>
    <property type="match status" value="1"/>
</dbReference>
<accession>A0A7T7HPR5</accession>
<feature type="domain" description="HTH iclR-type" evidence="4">
    <location>
        <begin position="12"/>
        <end position="73"/>
    </location>
</feature>
<dbReference type="RefSeq" id="WP_200338393.1">
    <property type="nucleotide sequence ID" value="NZ_CP066788.1"/>
</dbReference>
<dbReference type="Gene3D" id="3.30.450.40">
    <property type="match status" value="1"/>
</dbReference>
<evidence type="ECO:0000256" key="2">
    <source>
        <dbReference type="ARBA" id="ARBA00023125"/>
    </source>
</evidence>
<evidence type="ECO:0000256" key="1">
    <source>
        <dbReference type="ARBA" id="ARBA00023015"/>
    </source>
</evidence>
<dbReference type="InterPro" id="IPR050707">
    <property type="entry name" value="HTH_MetabolicPath_Reg"/>
</dbReference>
<proteinExistence type="predicted"/>
<dbReference type="Pfam" id="PF09339">
    <property type="entry name" value="HTH_IclR"/>
    <property type="match status" value="1"/>
</dbReference>
<dbReference type="GO" id="GO:0003700">
    <property type="term" value="F:DNA-binding transcription factor activity"/>
    <property type="evidence" value="ECO:0007669"/>
    <property type="project" value="TreeGrafter"/>
</dbReference>
<dbReference type="KEGG" id="mlut:JET14_22625"/>
<dbReference type="AlphaFoldDB" id="A0A7T7HPR5"/>
<evidence type="ECO:0000313" key="6">
    <source>
        <dbReference type="EMBL" id="QQM33046.1"/>
    </source>
</evidence>
<evidence type="ECO:0000256" key="3">
    <source>
        <dbReference type="ARBA" id="ARBA00023163"/>
    </source>
</evidence>
<evidence type="ECO:0000313" key="7">
    <source>
        <dbReference type="Proteomes" id="UP000596083"/>
    </source>
</evidence>
<dbReference type="SUPFAM" id="SSF46785">
    <property type="entry name" value="Winged helix' DNA-binding domain"/>
    <property type="match status" value="1"/>
</dbReference>
<evidence type="ECO:0000259" key="4">
    <source>
        <dbReference type="PROSITE" id="PS51077"/>
    </source>
</evidence>
<dbReference type="GO" id="GO:0045892">
    <property type="term" value="P:negative regulation of DNA-templated transcription"/>
    <property type="evidence" value="ECO:0007669"/>
    <property type="project" value="TreeGrafter"/>
</dbReference>
<dbReference type="GO" id="GO:0003677">
    <property type="term" value="F:DNA binding"/>
    <property type="evidence" value="ECO:0007669"/>
    <property type="project" value="UniProtKB-KW"/>
</dbReference>
<dbReference type="EMBL" id="CP066788">
    <property type="protein sequence ID" value="QQM33046.1"/>
    <property type="molecule type" value="Genomic_DNA"/>
</dbReference>
<gene>
    <name evidence="6" type="ORF">JET14_22625</name>
</gene>
<dbReference type="InterPro" id="IPR036388">
    <property type="entry name" value="WH-like_DNA-bd_sf"/>
</dbReference>
<protein>
    <submittedName>
        <fullName evidence="6">IclR family transcriptional regulator</fullName>
    </submittedName>
</protein>
<dbReference type="PANTHER" id="PTHR30136:SF35">
    <property type="entry name" value="HTH-TYPE TRANSCRIPTIONAL REGULATOR RV1719"/>
    <property type="match status" value="1"/>
</dbReference>
<keyword evidence="3" id="KW-0804">Transcription</keyword>
<organism evidence="6 7">
    <name type="scientific">Martelella lutilitoris</name>
    <dbReference type="NCBI Taxonomy" id="2583532"/>
    <lineage>
        <taxon>Bacteria</taxon>
        <taxon>Pseudomonadati</taxon>
        <taxon>Pseudomonadota</taxon>
        <taxon>Alphaproteobacteria</taxon>
        <taxon>Hyphomicrobiales</taxon>
        <taxon>Aurantimonadaceae</taxon>
        <taxon>Martelella</taxon>
    </lineage>
</organism>
<dbReference type="InterPro" id="IPR005471">
    <property type="entry name" value="Tscrpt_reg_IclR_N"/>
</dbReference>
<dbReference type="Pfam" id="PF01614">
    <property type="entry name" value="IclR_C"/>
    <property type="match status" value="1"/>
</dbReference>
<dbReference type="SUPFAM" id="SSF55781">
    <property type="entry name" value="GAF domain-like"/>
    <property type="match status" value="1"/>
</dbReference>
<sequence>MQDTSKAPRSRTSGIDRTLQIMDILLDYRRPMTAYELAKSAAAPVSTIYRLIDELVERGMLSRTSESLVWFGPRLMHYGLAYRSRMNMYVEAEKEMLALSRRTGEMVQVCARDGGMMVVIGMAEGEGHFRVTSDVGTRVPLNWTASGLLLLGHLDPAERTAAFAESARPSNTGLAETDPEALSERSRKDFLEGLSVQSGSSEEGVVCIAAPIRDADGACQLTMSVVMPRHRLEEKFDSISVQVREAASLVERAVGHRTSAVVPA</sequence>
<dbReference type="InterPro" id="IPR029016">
    <property type="entry name" value="GAF-like_dom_sf"/>
</dbReference>
<reference evidence="6 7" key="1">
    <citation type="submission" date="2020-12" db="EMBL/GenBank/DDBJ databases">
        <authorList>
            <person name="Zheng R.K."/>
            <person name="Sun C.M."/>
        </authorList>
    </citation>
    <scope>NUCLEOTIDE SEQUENCE [LARGE SCALE GENOMIC DNA]</scope>
    <source>
        <strain evidence="6 7">ZRK001</strain>
        <plasmid evidence="6 7">plas-002</plasmid>
    </source>
</reference>
<dbReference type="InterPro" id="IPR014757">
    <property type="entry name" value="Tscrpt_reg_IclR_C"/>
</dbReference>
<geneLocation type="plasmid" evidence="6 7">
    <name>plas-002</name>
</geneLocation>
<dbReference type="PROSITE" id="PS51078">
    <property type="entry name" value="ICLR_ED"/>
    <property type="match status" value="1"/>
</dbReference>
<dbReference type="PANTHER" id="PTHR30136">
    <property type="entry name" value="HELIX-TURN-HELIX TRANSCRIPTIONAL REGULATOR, ICLR FAMILY"/>
    <property type="match status" value="1"/>
</dbReference>
<feature type="domain" description="IclR-ED" evidence="5">
    <location>
        <begin position="74"/>
        <end position="256"/>
    </location>
</feature>
<keyword evidence="2" id="KW-0238">DNA-binding</keyword>
<dbReference type="Gene3D" id="1.10.10.10">
    <property type="entry name" value="Winged helix-like DNA-binding domain superfamily/Winged helix DNA-binding domain"/>
    <property type="match status" value="1"/>
</dbReference>
<keyword evidence="1" id="KW-0805">Transcription regulation</keyword>